<dbReference type="Pfam" id="PF00187">
    <property type="entry name" value="Chitin_bind_1"/>
    <property type="match status" value="1"/>
</dbReference>
<dbReference type="GO" id="GO:0008061">
    <property type="term" value="F:chitin binding"/>
    <property type="evidence" value="ECO:0007669"/>
    <property type="project" value="UniProtKB-UniRule"/>
</dbReference>
<proteinExistence type="predicted"/>
<feature type="disulfide bond" evidence="3">
    <location>
        <begin position="117"/>
        <end position="131"/>
    </location>
</feature>
<evidence type="ECO:0000313" key="7">
    <source>
        <dbReference type="Proteomes" id="UP000800235"/>
    </source>
</evidence>
<dbReference type="InterPro" id="IPR001002">
    <property type="entry name" value="Chitin-bd_1"/>
</dbReference>
<dbReference type="OrthoDB" id="5985073at2759"/>
<feature type="disulfide bond" evidence="3">
    <location>
        <begin position="58"/>
        <end position="72"/>
    </location>
</feature>
<dbReference type="InterPro" id="IPR036861">
    <property type="entry name" value="Endochitinase-like_sf"/>
</dbReference>
<reference evidence="6" key="1">
    <citation type="journal article" date="2020" name="Stud. Mycol.">
        <title>101 Dothideomycetes genomes: a test case for predicting lifestyles and emergence of pathogens.</title>
        <authorList>
            <person name="Haridas S."/>
            <person name="Albert R."/>
            <person name="Binder M."/>
            <person name="Bloem J."/>
            <person name="Labutti K."/>
            <person name="Salamov A."/>
            <person name="Andreopoulos B."/>
            <person name="Baker S."/>
            <person name="Barry K."/>
            <person name="Bills G."/>
            <person name="Bluhm B."/>
            <person name="Cannon C."/>
            <person name="Castanera R."/>
            <person name="Culley D."/>
            <person name="Daum C."/>
            <person name="Ezra D."/>
            <person name="Gonzalez J."/>
            <person name="Henrissat B."/>
            <person name="Kuo A."/>
            <person name="Liang C."/>
            <person name="Lipzen A."/>
            <person name="Lutzoni F."/>
            <person name="Magnuson J."/>
            <person name="Mondo S."/>
            <person name="Nolan M."/>
            <person name="Ohm R."/>
            <person name="Pangilinan J."/>
            <person name="Park H.-J."/>
            <person name="Ramirez L."/>
            <person name="Alfaro M."/>
            <person name="Sun H."/>
            <person name="Tritt A."/>
            <person name="Yoshinaga Y."/>
            <person name="Zwiers L.-H."/>
            <person name="Turgeon B."/>
            <person name="Goodwin S."/>
            <person name="Spatafora J."/>
            <person name="Crous P."/>
            <person name="Grigoriev I."/>
        </authorList>
    </citation>
    <scope>NUCLEOTIDE SEQUENCE</scope>
    <source>
        <strain evidence="6">CBS 130266</strain>
    </source>
</reference>
<dbReference type="EMBL" id="MU007009">
    <property type="protein sequence ID" value="KAF2437067.1"/>
    <property type="molecule type" value="Genomic_DNA"/>
</dbReference>
<dbReference type="AlphaFoldDB" id="A0A9P4P4F6"/>
<feature type="domain" description="Chitin-binding type-1" evidence="5">
    <location>
        <begin position="37"/>
        <end position="84"/>
    </location>
</feature>
<dbReference type="PANTHER" id="PTHR47849">
    <property type="entry name" value="CHITIN-BINDING LECTIN 1"/>
    <property type="match status" value="1"/>
</dbReference>
<dbReference type="SMART" id="SM00270">
    <property type="entry name" value="ChtBD1"/>
    <property type="match status" value="3"/>
</dbReference>
<organism evidence="6 7">
    <name type="scientific">Tothia fuscella</name>
    <dbReference type="NCBI Taxonomy" id="1048955"/>
    <lineage>
        <taxon>Eukaryota</taxon>
        <taxon>Fungi</taxon>
        <taxon>Dikarya</taxon>
        <taxon>Ascomycota</taxon>
        <taxon>Pezizomycotina</taxon>
        <taxon>Dothideomycetes</taxon>
        <taxon>Pleosporomycetidae</taxon>
        <taxon>Venturiales</taxon>
        <taxon>Cylindrosympodiaceae</taxon>
        <taxon>Tothia</taxon>
    </lineage>
</organism>
<dbReference type="Proteomes" id="UP000800235">
    <property type="component" value="Unassembled WGS sequence"/>
</dbReference>
<evidence type="ECO:0000259" key="5">
    <source>
        <dbReference type="PROSITE" id="PS50941"/>
    </source>
</evidence>
<dbReference type="PROSITE" id="PS50941">
    <property type="entry name" value="CHIT_BIND_I_2"/>
    <property type="match status" value="2"/>
</dbReference>
<gene>
    <name evidence="6" type="ORF">EJ08DRAFT_655210</name>
</gene>
<name>A0A9P4P4F6_9PEZI</name>
<evidence type="ECO:0000256" key="3">
    <source>
        <dbReference type="PROSITE-ProRule" id="PRU00261"/>
    </source>
</evidence>
<protein>
    <recommendedName>
        <fullName evidence="5">Chitin-binding type-1 domain-containing protein</fullName>
    </recommendedName>
</protein>
<keyword evidence="7" id="KW-1185">Reference proteome</keyword>
<keyword evidence="2 3" id="KW-1015">Disulfide bond</keyword>
<evidence type="ECO:0000256" key="4">
    <source>
        <dbReference type="SAM" id="SignalP"/>
    </source>
</evidence>
<feature type="domain" description="Chitin-binding type-1" evidence="5">
    <location>
        <begin position="97"/>
        <end position="143"/>
    </location>
</feature>
<comment type="caution">
    <text evidence="3">Lacks conserved residue(s) required for the propagation of feature annotation.</text>
</comment>
<feature type="signal peptide" evidence="4">
    <location>
        <begin position="1"/>
        <end position="20"/>
    </location>
</feature>
<dbReference type="Gene3D" id="3.30.60.10">
    <property type="entry name" value="Endochitinase-like"/>
    <property type="match status" value="3"/>
</dbReference>
<evidence type="ECO:0000313" key="6">
    <source>
        <dbReference type="EMBL" id="KAF2437067.1"/>
    </source>
</evidence>
<evidence type="ECO:0000256" key="1">
    <source>
        <dbReference type="ARBA" id="ARBA00022669"/>
    </source>
</evidence>
<evidence type="ECO:0000256" key="2">
    <source>
        <dbReference type="ARBA" id="ARBA00023157"/>
    </source>
</evidence>
<feature type="chain" id="PRO_5040443757" description="Chitin-binding type-1 domain-containing protein" evidence="4">
    <location>
        <begin position="21"/>
        <end position="211"/>
    </location>
</feature>
<comment type="caution">
    <text evidence="6">The sequence shown here is derived from an EMBL/GenBank/DDBJ whole genome shotgun (WGS) entry which is preliminary data.</text>
</comment>
<sequence>MLSLAKLSPLLLILLPLVSSRILPRQFQLLPPGVSADGKCGPKVAANITCVGSPFGDCCSIGGYCGNGTAYCGAGNCVAGSCSGAALTPDGPQYSKDGSCGATHSNWLCGDKEWGPCCSNYGFCGSDEAHCGAGICQSGACTGTAPASGGPSLDGHCGPKFPGNKTCTATTFGECCSTFGFCGTGASYYFIGLGEYEKELSRRLKVLVKYS</sequence>
<accession>A0A9P4P4F6</accession>
<keyword evidence="4" id="KW-0732">Signal</keyword>
<keyword evidence="1 3" id="KW-0147">Chitin-binding</keyword>
<dbReference type="SUPFAM" id="SSF57016">
    <property type="entry name" value="Plant lectins/antimicrobial peptides"/>
    <property type="match status" value="3"/>
</dbReference>